<feature type="transmembrane region" description="Helical" evidence="4">
    <location>
        <begin position="358"/>
        <end position="377"/>
    </location>
</feature>
<dbReference type="Gene3D" id="1.20.1250.20">
    <property type="entry name" value="MFS general substrate transporter like domains"/>
    <property type="match status" value="1"/>
</dbReference>
<reference evidence="6" key="2">
    <citation type="submission" date="2020-09" db="EMBL/GenBank/DDBJ databases">
        <authorList>
            <person name="Sun Q."/>
            <person name="Ohkuma M."/>
        </authorList>
    </citation>
    <scope>NUCLEOTIDE SEQUENCE</scope>
    <source>
        <strain evidence="6">JCM 31311</strain>
    </source>
</reference>
<feature type="transmembrane region" description="Helical" evidence="4">
    <location>
        <begin position="383"/>
        <end position="403"/>
    </location>
</feature>
<keyword evidence="7" id="KW-1185">Reference proteome</keyword>
<proteinExistence type="predicted"/>
<evidence type="ECO:0000256" key="3">
    <source>
        <dbReference type="ARBA" id="ARBA00023136"/>
    </source>
</evidence>
<feature type="domain" description="Major facilitator superfamily (MFS) profile" evidence="5">
    <location>
        <begin position="22"/>
        <end position="407"/>
    </location>
</feature>
<dbReference type="Pfam" id="PF07690">
    <property type="entry name" value="MFS_1"/>
    <property type="match status" value="1"/>
</dbReference>
<feature type="transmembrane region" description="Helical" evidence="4">
    <location>
        <begin position="119"/>
        <end position="141"/>
    </location>
</feature>
<feature type="transmembrane region" description="Helical" evidence="4">
    <location>
        <begin position="65"/>
        <end position="83"/>
    </location>
</feature>
<dbReference type="CDD" id="cd17324">
    <property type="entry name" value="MFS_NepI_like"/>
    <property type="match status" value="1"/>
</dbReference>
<dbReference type="SUPFAM" id="SSF103473">
    <property type="entry name" value="MFS general substrate transporter"/>
    <property type="match status" value="1"/>
</dbReference>
<dbReference type="GO" id="GO:0022857">
    <property type="term" value="F:transmembrane transporter activity"/>
    <property type="evidence" value="ECO:0007669"/>
    <property type="project" value="InterPro"/>
</dbReference>
<keyword evidence="3 4" id="KW-0472">Membrane</keyword>
<keyword evidence="2 4" id="KW-1133">Transmembrane helix</keyword>
<feature type="transmembrane region" description="Helical" evidence="4">
    <location>
        <begin position="153"/>
        <end position="170"/>
    </location>
</feature>
<keyword evidence="1 4" id="KW-0812">Transmembrane</keyword>
<feature type="transmembrane region" description="Helical" evidence="4">
    <location>
        <begin position="262"/>
        <end position="284"/>
    </location>
</feature>
<reference evidence="6" key="1">
    <citation type="journal article" date="2014" name="Int. J. Syst. Evol. Microbiol.">
        <title>Complete genome sequence of Corynebacterium casei LMG S-19264T (=DSM 44701T), isolated from a smear-ripened cheese.</title>
        <authorList>
            <consortium name="US DOE Joint Genome Institute (JGI-PGF)"/>
            <person name="Walter F."/>
            <person name="Albersmeier A."/>
            <person name="Kalinowski J."/>
            <person name="Ruckert C."/>
        </authorList>
    </citation>
    <scope>NUCLEOTIDE SEQUENCE</scope>
    <source>
        <strain evidence="6">JCM 31311</strain>
    </source>
</reference>
<dbReference type="AlphaFoldDB" id="A0A918F6M6"/>
<evidence type="ECO:0000313" key="6">
    <source>
        <dbReference type="EMBL" id="GGR13674.1"/>
    </source>
</evidence>
<dbReference type="PROSITE" id="PS50850">
    <property type="entry name" value="MFS"/>
    <property type="match status" value="1"/>
</dbReference>
<dbReference type="InterPro" id="IPR036259">
    <property type="entry name" value="MFS_trans_sf"/>
</dbReference>
<accession>A0A918F6M6</accession>
<feature type="transmembrane region" description="Helical" evidence="4">
    <location>
        <begin position="236"/>
        <end position="256"/>
    </location>
</feature>
<protein>
    <submittedName>
        <fullName evidence="6">MFS transporter</fullName>
    </submittedName>
</protein>
<comment type="caution">
    <text evidence="6">The sequence shown here is derived from an EMBL/GenBank/DDBJ whole genome shotgun (WGS) entry which is preliminary data.</text>
</comment>
<evidence type="ECO:0000256" key="2">
    <source>
        <dbReference type="ARBA" id="ARBA00022989"/>
    </source>
</evidence>
<dbReference type="InterPro" id="IPR011701">
    <property type="entry name" value="MFS"/>
</dbReference>
<evidence type="ECO:0000259" key="5">
    <source>
        <dbReference type="PROSITE" id="PS50850"/>
    </source>
</evidence>
<feature type="transmembrane region" description="Helical" evidence="4">
    <location>
        <begin position="182"/>
        <end position="199"/>
    </location>
</feature>
<dbReference type="Proteomes" id="UP000603865">
    <property type="component" value="Unassembled WGS sequence"/>
</dbReference>
<organism evidence="6 7">
    <name type="scientific">Deinococcus ruber</name>
    <dbReference type="NCBI Taxonomy" id="1848197"/>
    <lineage>
        <taxon>Bacteria</taxon>
        <taxon>Thermotogati</taxon>
        <taxon>Deinococcota</taxon>
        <taxon>Deinococci</taxon>
        <taxon>Deinococcales</taxon>
        <taxon>Deinococcaceae</taxon>
        <taxon>Deinococcus</taxon>
    </lineage>
</organism>
<evidence type="ECO:0000256" key="1">
    <source>
        <dbReference type="ARBA" id="ARBA00022692"/>
    </source>
</evidence>
<feature type="transmembrane region" description="Helical" evidence="4">
    <location>
        <begin position="296"/>
        <end position="313"/>
    </location>
</feature>
<sequence>MNSGLTYRGGNRRTLLLMSAATARMTPALTAVFAVSVGLIVANLYYAQPLLPEIAHTYGVDVGTAARLVTWTQAGYAAGLALIVPLGDMLDRRTLTLWLLLLSIGALIAVAVAPTFLPFALASVLLGLSSVGAQVLVPFAASLAPDATRGKTVGTVMSGLLMGILLARTVSGAVSGALGWRAVYLMAAGALALLGAVLWRQLPRVQRPAGGLTYSQLLASVLHLVRTEPLLRRRSLYGLLGFAAFSVFWTSLAFLLAGPPYFYHEAAAGLFGLVGAVGALAASWAGRRADAGHSRATTGLMALIIAASFGLIWAGATSLAALIVGVALMDLGVQGLHITNQSEIYRLSQEARSRLTTVYLTSYFLGGVLGSALGSVAYVRFGWAGVCVLGAGFGLAILAGWIVEGRK</sequence>
<dbReference type="EMBL" id="BMQL01000016">
    <property type="protein sequence ID" value="GGR13674.1"/>
    <property type="molecule type" value="Genomic_DNA"/>
</dbReference>
<dbReference type="PANTHER" id="PTHR42910:SF1">
    <property type="entry name" value="MAJOR FACILITATOR SUPERFAMILY (MFS) PROFILE DOMAIN-CONTAINING PROTEIN"/>
    <property type="match status" value="1"/>
</dbReference>
<dbReference type="PANTHER" id="PTHR42910">
    <property type="entry name" value="TRANSPORTER SCO4007-RELATED"/>
    <property type="match status" value="1"/>
</dbReference>
<feature type="transmembrane region" description="Helical" evidence="4">
    <location>
        <begin position="21"/>
        <end position="45"/>
    </location>
</feature>
<name>A0A918F6M6_9DEIO</name>
<dbReference type="InterPro" id="IPR020846">
    <property type="entry name" value="MFS_dom"/>
</dbReference>
<feature type="transmembrane region" description="Helical" evidence="4">
    <location>
        <begin position="95"/>
        <end position="113"/>
    </location>
</feature>
<gene>
    <name evidence="6" type="ORF">GCM10008957_28130</name>
</gene>
<evidence type="ECO:0000313" key="7">
    <source>
        <dbReference type="Proteomes" id="UP000603865"/>
    </source>
</evidence>
<evidence type="ECO:0000256" key="4">
    <source>
        <dbReference type="SAM" id="Phobius"/>
    </source>
</evidence>